<gene>
    <name evidence="2" type="ORF">H2C83_15655</name>
</gene>
<evidence type="ECO:0000313" key="3">
    <source>
        <dbReference type="Proteomes" id="UP000538292"/>
    </source>
</evidence>
<accession>A0A7W1XV02</accession>
<sequence>MEIAEPIGSLSLLILYLSGWFPDWEEDFRTSHSNLTFVLLTMSALSWCRPWEVNGQFFVHPAWIGFLIIFFGLGHKLSADSIFPLFGRSFCTGTLFLFLHELMKANADWTYRPFQFVLFCGVIFLSYLISGRLSERIWYTGMCLMILHVWILFFYRERLNPFVLGSEAFMDTLWLVLIGILFMHFLEKWIWIRVMKKSSGTGHN</sequence>
<evidence type="ECO:0000256" key="1">
    <source>
        <dbReference type="SAM" id="Phobius"/>
    </source>
</evidence>
<keyword evidence="1" id="KW-0472">Membrane</keyword>
<feature type="transmembrane region" description="Helical" evidence="1">
    <location>
        <begin position="168"/>
        <end position="186"/>
    </location>
</feature>
<reference evidence="2 3" key="1">
    <citation type="submission" date="2020-07" db="EMBL/GenBank/DDBJ databases">
        <title>Thermoactinomyces phylogeny.</title>
        <authorList>
            <person name="Dunlap C."/>
        </authorList>
    </citation>
    <scope>NUCLEOTIDE SEQUENCE [LARGE SCALE GENOMIC DNA]</scope>
    <source>
        <strain evidence="2 3">AMNI-1</strain>
    </source>
</reference>
<keyword evidence="1" id="KW-1133">Transmembrane helix</keyword>
<dbReference type="Proteomes" id="UP000538292">
    <property type="component" value="Unassembled WGS sequence"/>
</dbReference>
<evidence type="ECO:0000313" key="2">
    <source>
        <dbReference type="EMBL" id="MBA4603703.1"/>
    </source>
</evidence>
<feature type="transmembrane region" description="Helical" evidence="1">
    <location>
        <begin position="55"/>
        <end position="73"/>
    </location>
</feature>
<keyword evidence="3" id="KW-1185">Reference proteome</keyword>
<protein>
    <submittedName>
        <fullName evidence="2">Uncharacterized protein</fullName>
    </submittedName>
</protein>
<dbReference type="AlphaFoldDB" id="A0A7W1XV02"/>
<organism evidence="2 3">
    <name type="scientific">Thermoactinomyces mirandus</name>
    <dbReference type="NCBI Taxonomy" id="2756294"/>
    <lineage>
        <taxon>Bacteria</taxon>
        <taxon>Bacillati</taxon>
        <taxon>Bacillota</taxon>
        <taxon>Bacilli</taxon>
        <taxon>Bacillales</taxon>
        <taxon>Thermoactinomycetaceae</taxon>
        <taxon>Thermoactinomyces</taxon>
    </lineage>
</organism>
<name>A0A7W1XV02_9BACL</name>
<comment type="caution">
    <text evidence="2">The sequence shown here is derived from an EMBL/GenBank/DDBJ whole genome shotgun (WGS) entry which is preliminary data.</text>
</comment>
<dbReference type="RefSeq" id="WP_181742178.1">
    <property type="nucleotide sequence ID" value="NZ_JACEOL010000066.1"/>
</dbReference>
<feature type="transmembrane region" description="Helical" evidence="1">
    <location>
        <begin position="137"/>
        <end position="156"/>
    </location>
</feature>
<feature type="transmembrane region" description="Helical" evidence="1">
    <location>
        <begin position="85"/>
        <end position="103"/>
    </location>
</feature>
<proteinExistence type="predicted"/>
<dbReference type="EMBL" id="JACEOL010000066">
    <property type="protein sequence ID" value="MBA4603703.1"/>
    <property type="molecule type" value="Genomic_DNA"/>
</dbReference>
<keyword evidence="1" id="KW-0812">Transmembrane</keyword>
<feature type="transmembrane region" description="Helical" evidence="1">
    <location>
        <begin position="109"/>
        <end position="130"/>
    </location>
</feature>